<keyword evidence="1" id="KW-0614">Plasmid</keyword>
<proteinExistence type="predicted"/>
<evidence type="ECO:0000313" key="2">
    <source>
        <dbReference type="Proteomes" id="UP000029488"/>
    </source>
</evidence>
<dbReference type="EMBL" id="CP007648">
    <property type="protein sequence ID" value="AIR11772.1"/>
    <property type="molecule type" value="Genomic_DNA"/>
</dbReference>
<dbReference type="KEGG" id="lsj:LSJ_3156c"/>
<protein>
    <submittedName>
        <fullName evidence="1">Uncharacterized protein</fullName>
    </submittedName>
</protein>
<reference evidence="1 2" key="1">
    <citation type="journal article" date="2014" name="BMC Genomics">
        <title>Unusual genome complexity in Lactobacillus salivarius JCM1046.</title>
        <authorList>
            <person name="Raftis E.J."/>
            <person name="Forde B.M."/>
            <person name="Claesson M.J."/>
            <person name="O'Toole P.W."/>
        </authorList>
    </citation>
    <scope>NUCLEOTIDE SEQUENCE [LARGE SCALE GENOMIC DNA]</scope>
    <source>
        <strain evidence="1 2">JCM1046</strain>
        <plasmid evidence="1 2">pMP1046B</plasmid>
    </source>
</reference>
<evidence type="ECO:0000313" key="1">
    <source>
        <dbReference type="EMBL" id="AIR11772.1"/>
    </source>
</evidence>
<sequence>MTEQIIKDWKVPSREERETILTYEEEIDQWHIYTDVPKHARKYEKYIDESKNHRKGYSVNGGQLAMIAGYIVGNVGIRKKMSDKERKVISERMKKLREENKL</sequence>
<accession>A0A089RZC2</accession>
<dbReference type="Proteomes" id="UP000029488">
    <property type="component" value="Plasmid pMP1046B"/>
</dbReference>
<dbReference type="AlphaFoldDB" id="A0A089RZC2"/>
<dbReference type="RefSeq" id="WP_044005896.1">
    <property type="nucleotide sequence ID" value="NZ_CP007648.1"/>
</dbReference>
<name>A0A089RZC2_9LACO</name>
<organism evidence="1 2">
    <name type="scientific">Ligilactobacillus salivarius</name>
    <dbReference type="NCBI Taxonomy" id="1624"/>
    <lineage>
        <taxon>Bacteria</taxon>
        <taxon>Bacillati</taxon>
        <taxon>Bacillota</taxon>
        <taxon>Bacilli</taxon>
        <taxon>Lactobacillales</taxon>
        <taxon>Lactobacillaceae</taxon>
        <taxon>Ligilactobacillus</taxon>
    </lineage>
</organism>
<geneLocation type="plasmid" evidence="1 2">
    <name>pMP1046B</name>
</geneLocation>
<gene>
    <name evidence="1" type="ORF">LSJ_3156c</name>
</gene>